<feature type="region of interest" description="Disordered" evidence="1">
    <location>
        <begin position="233"/>
        <end position="254"/>
    </location>
</feature>
<dbReference type="OrthoDB" id="1344394at2"/>
<dbReference type="Proteomes" id="UP000319700">
    <property type="component" value="Unassembled WGS sequence"/>
</dbReference>
<comment type="caution">
    <text evidence="2">The sequence shown here is derived from an EMBL/GenBank/DDBJ whole genome shotgun (WGS) entry which is preliminary data.</text>
</comment>
<sequence>MKRTSLFGAVLIALLTFSCQKENSQENSSIVSKVEQENWQTAKLDAKFADSQKQITAYLFPTAQMSKLVETPNVEFVQFVLGYSDNTLQIKVIGVDKTGKELTSVDSNILRETSDTDKLSVLKTSNRKTNKGTAILNNHLLFPKDALDGITAWQEKLNKISDLDDVLSYEGARFKHYSLEAAIITDLLKNKNTANIGLFLGLNPIGKVTTILIGLDKNNSMKKISLTSKEASTNDVYDGSRPCPPYGDPAPELL</sequence>
<keyword evidence="3" id="KW-1185">Reference proteome</keyword>
<evidence type="ECO:0000313" key="3">
    <source>
        <dbReference type="Proteomes" id="UP000319700"/>
    </source>
</evidence>
<name>A0A502ELF8_9FLAO</name>
<protein>
    <submittedName>
        <fullName evidence="2">Uncharacterized protein</fullName>
    </submittedName>
</protein>
<evidence type="ECO:0000256" key="1">
    <source>
        <dbReference type="SAM" id="MobiDB-lite"/>
    </source>
</evidence>
<dbReference type="RefSeq" id="WP_140509756.1">
    <property type="nucleotide sequence ID" value="NZ_RCZH01000012.1"/>
</dbReference>
<dbReference type="PROSITE" id="PS51257">
    <property type="entry name" value="PROKAR_LIPOPROTEIN"/>
    <property type="match status" value="1"/>
</dbReference>
<evidence type="ECO:0000313" key="2">
    <source>
        <dbReference type="EMBL" id="TPG37909.1"/>
    </source>
</evidence>
<dbReference type="EMBL" id="RCZH01000012">
    <property type="protein sequence ID" value="TPG37909.1"/>
    <property type="molecule type" value="Genomic_DNA"/>
</dbReference>
<gene>
    <name evidence="2" type="ORF">EAH81_18490</name>
</gene>
<accession>A0A502ELF8</accession>
<proteinExistence type="predicted"/>
<reference evidence="2 3" key="1">
    <citation type="journal article" date="2019" name="Environ. Microbiol.">
        <title>Species interactions and distinct microbial communities in high Arctic permafrost affected cryosols are associated with the CH4 and CO2 gas fluxes.</title>
        <authorList>
            <person name="Altshuler I."/>
            <person name="Hamel J."/>
            <person name="Turney S."/>
            <person name="Magnuson E."/>
            <person name="Levesque R."/>
            <person name="Greer C."/>
            <person name="Whyte L.G."/>
        </authorList>
    </citation>
    <scope>NUCLEOTIDE SEQUENCE [LARGE SCALE GENOMIC DNA]</scope>
    <source>
        <strain evidence="2 3">42</strain>
    </source>
</reference>
<dbReference type="AlphaFoldDB" id="A0A502ELF8"/>
<organism evidence="2 3">
    <name type="scientific">Flavobacterium pectinovorum</name>
    <dbReference type="NCBI Taxonomy" id="29533"/>
    <lineage>
        <taxon>Bacteria</taxon>
        <taxon>Pseudomonadati</taxon>
        <taxon>Bacteroidota</taxon>
        <taxon>Flavobacteriia</taxon>
        <taxon>Flavobacteriales</taxon>
        <taxon>Flavobacteriaceae</taxon>
        <taxon>Flavobacterium</taxon>
    </lineage>
</organism>